<keyword evidence="2" id="KW-1185">Reference proteome</keyword>
<evidence type="ECO:0000313" key="2">
    <source>
        <dbReference type="Proteomes" id="UP001190700"/>
    </source>
</evidence>
<reference evidence="1 2" key="1">
    <citation type="journal article" date="2015" name="Genome Biol. Evol.">
        <title>Comparative Genomics of a Bacterivorous Green Alga Reveals Evolutionary Causalities and Consequences of Phago-Mixotrophic Mode of Nutrition.</title>
        <authorList>
            <person name="Burns J.A."/>
            <person name="Paasch A."/>
            <person name="Narechania A."/>
            <person name="Kim E."/>
        </authorList>
    </citation>
    <scope>NUCLEOTIDE SEQUENCE [LARGE SCALE GENOMIC DNA]</scope>
    <source>
        <strain evidence="1 2">PLY_AMNH</strain>
    </source>
</reference>
<proteinExistence type="predicted"/>
<dbReference type="Proteomes" id="UP001190700">
    <property type="component" value="Unassembled WGS sequence"/>
</dbReference>
<accession>A0AAE0BHS1</accession>
<dbReference type="EMBL" id="LGRX02034805">
    <property type="protein sequence ID" value="KAK3236861.1"/>
    <property type="molecule type" value="Genomic_DNA"/>
</dbReference>
<organism evidence="1 2">
    <name type="scientific">Cymbomonas tetramitiformis</name>
    <dbReference type="NCBI Taxonomy" id="36881"/>
    <lineage>
        <taxon>Eukaryota</taxon>
        <taxon>Viridiplantae</taxon>
        <taxon>Chlorophyta</taxon>
        <taxon>Pyramimonadophyceae</taxon>
        <taxon>Pyramimonadales</taxon>
        <taxon>Pyramimonadaceae</taxon>
        <taxon>Cymbomonas</taxon>
    </lineage>
</organism>
<feature type="non-terminal residue" evidence="1">
    <location>
        <position position="190"/>
    </location>
</feature>
<sequence>MELFQDMFGRQAGGKSTDPLLTQLQKVLASPTKKYRSDLVDILREIYASILSCTNTETTFDVETLRNIAYSLVTGKDFLPRARVLASHLLRETSTGQLHSLFTDRSGGSFAIYQSTRLPFFLSLLPTLGTREVLAANLPQLIEWLGAESNPPEMLLLSLATIIHIAGRHQDLLKDTASWGDPLESLFCRC</sequence>
<protein>
    <submittedName>
        <fullName evidence="1">Uncharacterized protein</fullName>
    </submittedName>
</protein>
<name>A0AAE0BHS1_9CHLO</name>
<dbReference type="AlphaFoldDB" id="A0AAE0BHS1"/>
<evidence type="ECO:0000313" key="1">
    <source>
        <dbReference type="EMBL" id="KAK3236861.1"/>
    </source>
</evidence>
<gene>
    <name evidence="1" type="ORF">CYMTET_53026</name>
</gene>
<comment type="caution">
    <text evidence="1">The sequence shown here is derived from an EMBL/GenBank/DDBJ whole genome shotgun (WGS) entry which is preliminary data.</text>
</comment>